<feature type="domain" description="DUF7674" evidence="1">
    <location>
        <begin position="21"/>
        <end position="119"/>
    </location>
</feature>
<dbReference type="InterPro" id="IPR056091">
    <property type="entry name" value="DUF7674"/>
</dbReference>
<sequence length="125" mass="14571">MNPDFDLFDHDSETLRVKGRLTELFNDFEITLRSSLFAERNGGMTIHGIFAEFSHYFNNNYESFGDDQLIELFAFIEDCLITDYDVLNNAVYTCFLENIDSSKIKIKINIILGEKTSKYLKELDM</sequence>
<reference evidence="2" key="1">
    <citation type="journal article" date="2019" name="PLoS Negl. Trop. Dis.">
        <title>Revisiting the worldwide diversity of Leptospira species in the environment.</title>
        <authorList>
            <person name="Vincent A.T."/>
            <person name="Schiettekatte O."/>
            <person name="Bourhy P."/>
            <person name="Veyrier F.J."/>
            <person name="Picardeau M."/>
        </authorList>
    </citation>
    <scope>NUCLEOTIDE SEQUENCE [LARGE SCALE GENOMIC DNA]</scope>
    <source>
        <strain evidence="2">201800301</strain>
    </source>
</reference>
<name>A0A4R9H7B8_9LEPT</name>
<dbReference type="RefSeq" id="WP_135773749.1">
    <property type="nucleotide sequence ID" value="NZ_RQEY01000012.1"/>
</dbReference>
<protein>
    <recommendedName>
        <fullName evidence="1">DUF7674 domain-containing protein</fullName>
    </recommendedName>
</protein>
<evidence type="ECO:0000313" key="3">
    <source>
        <dbReference type="Proteomes" id="UP000298097"/>
    </source>
</evidence>
<organism evidence="2 3">
    <name type="scientific">Leptospira andrefontaineae</name>
    <dbReference type="NCBI Taxonomy" id="2484976"/>
    <lineage>
        <taxon>Bacteria</taxon>
        <taxon>Pseudomonadati</taxon>
        <taxon>Spirochaetota</taxon>
        <taxon>Spirochaetia</taxon>
        <taxon>Leptospirales</taxon>
        <taxon>Leptospiraceae</taxon>
        <taxon>Leptospira</taxon>
    </lineage>
</organism>
<dbReference type="AlphaFoldDB" id="A0A4R9H7B8"/>
<dbReference type="OrthoDB" id="345939at2"/>
<gene>
    <name evidence="2" type="ORF">EHO65_08885</name>
</gene>
<accession>A0A4R9H7B8</accession>
<dbReference type="Pfam" id="PF24722">
    <property type="entry name" value="DUF7674"/>
    <property type="match status" value="1"/>
</dbReference>
<evidence type="ECO:0000313" key="2">
    <source>
        <dbReference type="EMBL" id="TGK41524.1"/>
    </source>
</evidence>
<keyword evidence="3" id="KW-1185">Reference proteome</keyword>
<proteinExistence type="predicted"/>
<dbReference type="EMBL" id="RQEY01000012">
    <property type="protein sequence ID" value="TGK41524.1"/>
    <property type="molecule type" value="Genomic_DNA"/>
</dbReference>
<comment type="caution">
    <text evidence="2">The sequence shown here is derived from an EMBL/GenBank/DDBJ whole genome shotgun (WGS) entry which is preliminary data.</text>
</comment>
<evidence type="ECO:0000259" key="1">
    <source>
        <dbReference type="Pfam" id="PF24722"/>
    </source>
</evidence>
<dbReference type="Proteomes" id="UP000298097">
    <property type="component" value="Unassembled WGS sequence"/>
</dbReference>